<sequence length="102" mass="11037">MIDLVKQYASKRLELLKMEATEKSSLGAGTLTFLILASISGLFFLILFNIGIGLWIGSLLGNYGYGVLIVAGFYLLLLALVVAFRKSITNKVANKIIALINA</sequence>
<dbReference type="AlphaFoldDB" id="A0A931E7F8"/>
<keyword evidence="3" id="KW-1185">Reference proteome</keyword>
<name>A0A931E7F8_9FLAO</name>
<dbReference type="Pfam" id="PF07332">
    <property type="entry name" value="Phage_holin_3_6"/>
    <property type="match status" value="1"/>
</dbReference>
<dbReference type="RefSeq" id="WP_194738318.1">
    <property type="nucleotide sequence ID" value="NZ_JADKYY010000001.1"/>
</dbReference>
<keyword evidence="1" id="KW-0812">Transmembrane</keyword>
<reference evidence="2" key="1">
    <citation type="submission" date="2020-11" db="EMBL/GenBank/DDBJ databases">
        <title>Genome seq and assembly of Planobacterium sp.</title>
        <authorList>
            <person name="Chhetri G."/>
        </authorList>
    </citation>
    <scope>NUCLEOTIDE SEQUENCE</scope>
    <source>
        <strain evidence="2">GCR5</strain>
    </source>
</reference>
<evidence type="ECO:0000313" key="2">
    <source>
        <dbReference type="EMBL" id="MBF5026392.1"/>
    </source>
</evidence>
<dbReference type="EMBL" id="JADKYY010000001">
    <property type="protein sequence ID" value="MBF5026392.1"/>
    <property type="molecule type" value="Genomic_DNA"/>
</dbReference>
<dbReference type="Proteomes" id="UP000694480">
    <property type="component" value="Unassembled WGS sequence"/>
</dbReference>
<keyword evidence="1" id="KW-1133">Transmembrane helix</keyword>
<accession>A0A931E7F8</accession>
<evidence type="ECO:0000313" key="3">
    <source>
        <dbReference type="Proteomes" id="UP000694480"/>
    </source>
</evidence>
<proteinExistence type="predicted"/>
<evidence type="ECO:0000256" key="1">
    <source>
        <dbReference type="SAM" id="Phobius"/>
    </source>
</evidence>
<gene>
    <name evidence="2" type="ORF">IC612_01085</name>
</gene>
<protein>
    <submittedName>
        <fullName evidence="2">Phage holin family protein</fullName>
    </submittedName>
</protein>
<feature type="transmembrane region" description="Helical" evidence="1">
    <location>
        <begin position="33"/>
        <end position="57"/>
    </location>
</feature>
<feature type="transmembrane region" description="Helical" evidence="1">
    <location>
        <begin position="63"/>
        <end position="84"/>
    </location>
</feature>
<comment type="caution">
    <text evidence="2">The sequence shown here is derived from an EMBL/GenBank/DDBJ whole genome shotgun (WGS) entry which is preliminary data.</text>
</comment>
<organism evidence="2 3">
    <name type="scientific">Planobacterium oryzisoli</name>
    <dbReference type="NCBI Taxonomy" id="2771435"/>
    <lineage>
        <taxon>Bacteria</taxon>
        <taxon>Pseudomonadati</taxon>
        <taxon>Bacteroidota</taxon>
        <taxon>Flavobacteriia</taxon>
        <taxon>Flavobacteriales</taxon>
        <taxon>Weeksellaceae</taxon>
        <taxon>Chryseobacterium group</taxon>
        <taxon>Chryseobacterium</taxon>
    </lineage>
</organism>
<dbReference type="InterPro" id="IPR009937">
    <property type="entry name" value="Phage_holin_3_6"/>
</dbReference>
<keyword evidence="1" id="KW-0472">Membrane</keyword>